<comment type="cofactor">
    <cofactor evidence="1 19">
        <name>FAD</name>
        <dbReference type="ChEBI" id="CHEBI:57692"/>
    </cofactor>
</comment>
<keyword evidence="14 19" id="KW-0560">Oxidoreductase</keyword>
<dbReference type="NCBIfam" id="NF010480">
    <property type="entry name" value="PRK13905.1"/>
    <property type="match status" value="1"/>
</dbReference>
<keyword evidence="9 19" id="KW-0285">Flavoprotein</keyword>
<dbReference type="UniPathway" id="UPA00219"/>
<evidence type="ECO:0000313" key="22">
    <source>
        <dbReference type="Proteomes" id="UP000664414"/>
    </source>
</evidence>
<dbReference type="InterPro" id="IPR036635">
    <property type="entry name" value="MurB_C_sf"/>
</dbReference>
<keyword evidence="8 19" id="KW-0132">Cell division</keyword>
<sequence length="307" mass="33285">MHTIIKKLPSIRGRYTEGAELSKLTWFRVGGPAEVLYKPTDLEDLSFFLSHKSAEVPLLTMGVGSNLLIRDGGVSGVVVRLQGFNNVVVQGNEIEVGAGVLDRTLALVAQDEGLQGLEFLAGIPGTVGGALRMNAGCYGTEIKDILVSALAVDSQGKIHKLTPEDMGFSYRHSEIPQDWIFVGARFKAKSGNPQEIATRIEKLLAEREEAQPVKSRTGGSTFANPEGYKAWELIDKAGCRGLKVGGAQVSEKHCNFLINTGDATAEDLEVLGETLRARVLESSGVDLRWEIVRVGFNKKYRMEAKAA</sequence>
<dbReference type="PANTHER" id="PTHR21071">
    <property type="entry name" value="UDP-N-ACETYLENOLPYRUVOYLGLUCOSAMINE REDUCTASE"/>
    <property type="match status" value="1"/>
</dbReference>
<keyword evidence="11 19" id="KW-0521">NADP</keyword>
<evidence type="ECO:0000256" key="4">
    <source>
        <dbReference type="ARBA" id="ARBA00004752"/>
    </source>
</evidence>
<evidence type="ECO:0000256" key="16">
    <source>
        <dbReference type="ARBA" id="ARBA00023316"/>
    </source>
</evidence>
<feature type="domain" description="FAD-binding PCMH-type" evidence="20">
    <location>
        <begin position="28"/>
        <end position="207"/>
    </location>
</feature>
<keyword evidence="13 19" id="KW-0573">Peptidoglycan synthesis</keyword>
<name>A0A8J7TTG0_9PROT</name>
<comment type="caution">
    <text evidence="21">The sequence shown here is derived from an EMBL/GenBank/DDBJ whole genome shotgun (WGS) entry which is preliminary data.</text>
</comment>
<dbReference type="Gene3D" id="3.30.465.10">
    <property type="match status" value="1"/>
</dbReference>
<evidence type="ECO:0000256" key="2">
    <source>
        <dbReference type="ARBA" id="ARBA00003921"/>
    </source>
</evidence>
<dbReference type="EC" id="1.3.1.98" evidence="5 19"/>
<dbReference type="Proteomes" id="UP000664414">
    <property type="component" value="Unassembled WGS sequence"/>
</dbReference>
<dbReference type="GO" id="GO:0071555">
    <property type="term" value="P:cell wall organization"/>
    <property type="evidence" value="ECO:0007669"/>
    <property type="project" value="UniProtKB-KW"/>
</dbReference>
<evidence type="ECO:0000256" key="10">
    <source>
        <dbReference type="ARBA" id="ARBA00022827"/>
    </source>
</evidence>
<evidence type="ECO:0000256" key="15">
    <source>
        <dbReference type="ARBA" id="ARBA00023306"/>
    </source>
</evidence>
<comment type="pathway">
    <text evidence="4 19">Cell wall biogenesis; peptidoglycan biosynthesis.</text>
</comment>
<dbReference type="HAMAP" id="MF_00037">
    <property type="entry name" value="MurB"/>
    <property type="match status" value="1"/>
</dbReference>
<dbReference type="GO" id="GO:0008762">
    <property type="term" value="F:UDP-N-acetylmuramate dehydrogenase activity"/>
    <property type="evidence" value="ECO:0007669"/>
    <property type="project" value="UniProtKB-UniRule"/>
</dbReference>
<dbReference type="InterPro" id="IPR036318">
    <property type="entry name" value="FAD-bd_PCMH-like_sf"/>
</dbReference>
<dbReference type="InterPro" id="IPR006094">
    <property type="entry name" value="Oxid_FAD_bind_N"/>
</dbReference>
<feature type="active site" evidence="19">
    <location>
        <position position="171"/>
    </location>
</feature>
<evidence type="ECO:0000256" key="7">
    <source>
        <dbReference type="ARBA" id="ARBA00022490"/>
    </source>
</evidence>
<dbReference type="InterPro" id="IPR003170">
    <property type="entry name" value="MurB"/>
</dbReference>
<organism evidence="21 22">
    <name type="scientific">Candidatus Paracaedimonas acanthamoebae</name>
    <dbReference type="NCBI Taxonomy" id="244581"/>
    <lineage>
        <taxon>Bacteria</taxon>
        <taxon>Pseudomonadati</taxon>
        <taxon>Pseudomonadota</taxon>
        <taxon>Alphaproteobacteria</taxon>
        <taxon>Holosporales</taxon>
        <taxon>Caedimonadaceae</taxon>
        <taxon>Candidatus Paracaedimonas</taxon>
    </lineage>
</organism>
<keyword evidence="16 19" id="KW-0961">Cell wall biogenesis/degradation</keyword>
<dbReference type="SUPFAM" id="SSF56194">
    <property type="entry name" value="Uridine diphospho-N-Acetylenolpyruvylglucosamine reductase, MurB, C-terminal domain"/>
    <property type="match status" value="1"/>
</dbReference>
<comment type="similarity">
    <text evidence="19">Belongs to the MurB family.</text>
</comment>
<dbReference type="Pfam" id="PF01565">
    <property type="entry name" value="FAD_binding_4"/>
    <property type="match status" value="1"/>
</dbReference>
<evidence type="ECO:0000256" key="19">
    <source>
        <dbReference type="HAMAP-Rule" id="MF_00037"/>
    </source>
</evidence>
<evidence type="ECO:0000256" key="5">
    <source>
        <dbReference type="ARBA" id="ARBA00012518"/>
    </source>
</evidence>
<comment type="subcellular location">
    <subcellularLocation>
        <location evidence="3 19">Cytoplasm</location>
    </subcellularLocation>
</comment>
<evidence type="ECO:0000256" key="3">
    <source>
        <dbReference type="ARBA" id="ARBA00004496"/>
    </source>
</evidence>
<dbReference type="InterPro" id="IPR011601">
    <property type="entry name" value="MurB_C"/>
</dbReference>
<dbReference type="GO" id="GO:0008360">
    <property type="term" value="P:regulation of cell shape"/>
    <property type="evidence" value="ECO:0007669"/>
    <property type="project" value="UniProtKB-KW"/>
</dbReference>
<evidence type="ECO:0000256" key="12">
    <source>
        <dbReference type="ARBA" id="ARBA00022960"/>
    </source>
</evidence>
<evidence type="ECO:0000256" key="13">
    <source>
        <dbReference type="ARBA" id="ARBA00022984"/>
    </source>
</evidence>
<dbReference type="SUPFAM" id="SSF56176">
    <property type="entry name" value="FAD-binding/transporter-associated domain-like"/>
    <property type="match status" value="1"/>
</dbReference>
<protein>
    <recommendedName>
        <fullName evidence="6 19">UDP-N-acetylenolpyruvoylglucosamine reductase</fullName>
        <ecNumber evidence="5 19">1.3.1.98</ecNumber>
    </recommendedName>
    <alternativeName>
        <fullName evidence="17 19">UDP-N-acetylmuramate dehydrogenase</fullName>
    </alternativeName>
</protein>
<dbReference type="GO" id="GO:0009252">
    <property type="term" value="P:peptidoglycan biosynthetic process"/>
    <property type="evidence" value="ECO:0007669"/>
    <property type="project" value="UniProtKB-UniRule"/>
</dbReference>
<comment type="catalytic activity">
    <reaction evidence="18 19">
        <text>UDP-N-acetyl-alpha-D-muramate + NADP(+) = UDP-N-acetyl-3-O-(1-carboxyvinyl)-alpha-D-glucosamine + NADPH + H(+)</text>
        <dbReference type="Rhea" id="RHEA:12248"/>
        <dbReference type="ChEBI" id="CHEBI:15378"/>
        <dbReference type="ChEBI" id="CHEBI:57783"/>
        <dbReference type="ChEBI" id="CHEBI:58349"/>
        <dbReference type="ChEBI" id="CHEBI:68483"/>
        <dbReference type="ChEBI" id="CHEBI:70757"/>
        <dbReference type="EC" id="1.3.1.98"/>
    </reaction>
</comment>
<evidence type="ECO:0000256" key="11">
    <source>
        <dbReference type="ARBA" id="ARBA00022857"/>
    </source>
</evidence>
<dbReference type="Pfam" id="PF02873">
    <property type="entry name" value="MurB_C"/>
    <property type="match status" value="1"/>
</dbReference>
<dbReference type="InterPro" id="IPR016166">
    <property type="entry name" value="FAD-bd_PCMH"/>
</dbReference>
<dbReference type="Gene3D" id="3.90.78.10">
    <property type="entry name" value="UDP-N-acetylenolpyruvoylglucosamine reductase, C-terminal domain"/>
    <property type="match status" value="1"/>
</dbReference>
<dbReference type="AlphaFoldDB" id="A0A8J7TTG0"/>
<keyword evidence="15 19" id="KW-0131">Cell cycle</keyword>
<keyword evidence="7 19" id="KW-0963">Cytoplasm</keyword>
<comment type="function">
    <text evidence="2 19">Cell wall formation.</text>
</comment>
<dbReference type="InterPro" id="IPR016167">
    <property type="entry name" value="FAD-bd_PCMH_sub1"/>
</dbReference>
<evidence type="ECO:0000259" key="20">
    <source>
        <dbReference type="PROSITE" id="PS51387"/>
    </source>
</evidence>
<evidence type="ECO:0000313" key="21">
    <source>
        <dbReference type="EMBL" id="MBN9413351.1"/>
    </source>
</evidence>
<evidence type="ECO:0000256" key="9">
    <source>
        <dbReference type="ARBA" id="ARBA00022630"/>
    </source>
</evidence>
<evidence type="ECO:0000256" key="8">
    <source>
        <dbReference type="ARBA" id="ARBA00022618"/>
    </source>
</evidence>
<dbReference type="GO" id="GO:0071949">
    <property type="term" value="F:FAD binding"/>
    <property type="evidence" value="ECO:0007669"/>
    <property type="project" value="InterPro"/>
</dbReference>
<evidence type="ECO:0000256" key="6">
    <source>
        <dbReference type="ARBA" id="ARBA00015188"/>
    </source>
</evidence>
<accession>A0A8J7TTG0</accession>
<feature type="active site" evidence="19">
    <location>
        <position position="290"/>
    </location>
</feature>
<dbReference type="InterPro" id="IPR016169">
    <property type="entry name" value="FAD-bd_PCMH_sub2"/>
</dbReference>
<feature type="active site" description="Proton donor" evidence="19">
    <location>
        <position position="220"/>
    </location>
</feature>
<dbReference type="Gene3D" id="3.30.43.10">
    <property type="entry name" value="Uridine Diphospho-n-acetylenolpyruvylglucosamine Reductase, domain 2"/>
    <property type="match status" value="1"/>
</dbReference>
<keyword evidence="12 19" id="KW-0133">Cell shape</keyword>
<evidence type="ECO:0000256" key="1">
    <source>
        <dbReference type="ARBA" id="ARBA00001974"/>
    </source>
</evidence>
<dbReference type="NCBIfam" id="TIGR00179">
    <property type="entry name" value="murB"/>
    <property type="match status" value="1"/>
</dbReference>
<evidence type="ECO:0000256" key="14">
    <source>
        <dbReference type="ARBA" id="ARBA00023002"/>
    </source>
</evidence>
<dbReference type="PANTHER" id="PTHR21071:SF4">
    <property type="entry name" value="UDP-N-ACETYLENOLPYRUVOYLGLUCOSAMINE REDUCTASE"/>
    <property type="match status" value="1"/>
</dbReference>
<dbReference type="PROSITE" id="PS51387">
    <property type="entry name" value="FAD_PCMH"/>
    <property type="match status" value="1"/>
</dbReference>
<dbReference type="EMBL" id="JAFKGL010000021">
    <property type="protein sequence ID" value="MBN9413351.1"/>
    <property type="molecule type" value="Genomic_DNA"/>
</dbReference>
<keyword evidence="10 19" id="KW-0274">FAD</keyword>
<evidence type="ECO:0000256" key="18">
    <source>
        <dbReference type="ARBA" id="ARBA00048914"/>
    </source>
</evidence>
<dbReference type="GO" id="GO:0005829">
    <property type="term" value="C:cytosol"/>
    <property type="evidence" value="ECO:0007669"/>
    <property type="project" value="TreeGrafter"/>
</dbReference>
<reference evidence="21" key="1">
    <citation type="submission" date="2021-02" db="EMBL/GenBank/DDBJ databases">
        <title>Thiocyanate and organic carbon inputs drive convergent selection for specific autotrophic Afipia and Thiobacillus strains within complex microbiomes.</title>
        <authorList>
            <person name="Huddy R.J."/>
            <person name="Sachdeva R."/>
            <person name="Kadzinga F."/>
            <person name="Kantor R.S."/>
            <person name="Harrison S.T.L."/>
            <person name="Banfield J.F."/>
        </authorList>
    </citation>
    <scope>NUCLEOTIDE SEQUENCE</scope>
    <source>
        <strain evidence="21">SCN18_10_11_15_R4_P_38_20</strain>
    </source>
</reference>
<proteinExistence type="inferred from homology"/>
<dbReference type="GO" id="GO:0051301">
    <property type="term" value="P:cell division"/>
    <property type="evidence" value="ECO:0007669"/>
    <property type="project" value="UniProtKB-KW"/>
</dbReference>
<gene>
    <name evidence="19 21" type="primary">murB</name>
    <name evidence="21" type="ORF">J0H12_05465</name>
</gene>
<evidence type="ECO:0000256" key="17">
    <source>
        <dbReference type="ARBA" id="ARBA00031026"/>
    </source>
</evidence>